<dbReference type="GO" id="GO:0035438">
    <property type="term" value="F:cyclic-di-GMP binding"/>
    <property type="evidence" value="ECO:0007669"/>
    <property type="project" value="InterPro"/>
</dbReference>
<reference evidence="2 3" key="1">
    <citation type="journal article" date="2019" name="Syst. Appl. Microbiol.">
        <title>Microvirga tunisiensis sp. nov., a root nodule symbiotic bacterium isolated from Lupinus micranthus and L. luteus grown in Northern Tunisia.</title>
        <authorList>
            <person name="Msaddak A."/>
            <person name="Rejili M."/>
            <person name="Duran D."/>
            <person name="Mars M."/>
            <person name="Palacios J.M."/>
            <person name="Ruiz-Argueso T."/>
            <person name="Rey L."/>
            <person name="Imperial J."/>
        </authorList>
    </citation>
    <scope>NUCLEOTIDE SEQUENCE [LARGE SCALE GENOMIC DNA]</scope>
    <source>
        <strain evidence="2 3">Lmie10</strain>
    </source>
</reference>
<evidence type="ECO:0000313" key="3">
    <source>
        <dbReference type="Proteomes" id="UP000403266"/>
    </source>
</evidence>
<dbReference type="InterPro" id="IPR009875">
    <property type="entry name" value="PilZ_domain"/>
</dbReference>
<keyword evidence="3" id="KW-1185">Reference proteome</keyword>
<name>A0A5N7MUX5_9HYPH</name>
<dbReference type="SUPFAM" id="SSF141371">
    <property type="entry name" value="PilZ domain-like"/>
    <property type="match status" value="1"/>
</dbReference>
<accession>A0A5N7MUX5</accession>
<protein>
    <submittedName>
        <fullName evidence="2">PilZ domain-containing protein</fullName>
    </submittedName>
</protein>
<dbReference type="Pfam" id="PF07238">
    <property type="entry name" value="PilZ"/>
    <property type="match status" value="1"/>
</dbReference>
<dbReference type="EMBL" id="VOSK01000336">
    <property type="protein sequence ID" value="MPR30269.1"/>
    <property type="molecule type" value="Genomic_DNA"/>
</dbReference>
<feature type="domain" description="PilZ" evidence="1">
    <location>
        <begin position="17"/>
        <end position="95"/>
    </location>
</feature>
<proteinExistence type="predicted"/>
<dbReference type="AlphaFoldDB" id="A0A5N7MUX5"/>
<sequence length="117" mass="13097">MSDDNPAREETGSLIVEKRSNKRWNTVLKGQVVFNNRSSVLICTVRDLSEIGARICFTDAFELPPEFDLEIPSRGLRLPARLVWGRGANHGVMFLKKAKAGTVPPGWWPRPPEKPAT</sequence>
<evidence type="ECO:0000259" key="1">
    <source>
        <dbReference type="Pfam" id="PF07238"/>
    </source>
</evidence>
<gene>
    <name evidence="2" type="ORF">FS320_35835</name>
</gene>
<evidence type="ECO:0000313" key="2">
    <source>
        <dbReference type="EMBL" id="MPR30269.1"/>
    </source>
</evidence>
<organism evidence="2 3">
    <name type="scientific">Microvirga tunisiensis</name>
    <dbReference type="NCBI Taxonomy" id="2108360"/>
    <lineage>
        <taxon>Bacteria</taxon>
        <taxon>Pseudomonadati</taxon>
        <taxon>Pseudomonadota</taxon>
        <taxon>Alphaproteobacteria</taxon>
        <taxon>Hyphomicrobiales</taxon>
        <taxon>Methylobacteriaceae</taxon>
        <taxon>Microvirga</taxon>
    </lineage>
</organism>
<comment type="caution">
    <text evidence="2">The sequence shown here is derived from an EMBL/GenBank/DDBJ whole genome shotgun (WGS) entry which is preliminary data.</text>
</comment>
<dbReference type="Proteomes" id="UP000403266">
    <property type="component" value="Unassembled WGS sequence"/>
</dbReference>